<evidence type="ECO:0000256" key="2">
    <source>
        <dbReference type="ARBA" id="ARBA00022603"/>
    </source>
</evidence>
<reference evidence="8" key="1">
    <citation type="journal article" date="2019" name="Int. J. Syst. Evol. Microbiol.">
        <title>The Global Catalogue of Microorganisms (GCM) 10K type strain sequencing project: providing services to taxonomists for standard genome sequencing and annotation.</title>
        <authorList>
            <consortium name="The Broad Institute Genomics Platform"/>
            <consortium name="The Broad Institute Genome Sequencing Center for Infectious Disease"/>
            <person name="Wu L."/>
            <person name="Ma J."/>
        </authorList>
    </citation>
    <scope>NUCLEOTIDE SEQUENCE [LARGE SCALE GENOMIC DNA]</scope>
    <source>
        <strain evidence="8">JCM 17938</strain>
    </source>
</reference>
<dbReference type="PRINTS" id="PR00507">
    <property type="entry name" value="N12N6MTFRASE"/>
</dbReference>
<dbReference type="InterPro" id="IPR029063">
    <property type="entry name" value="SAM-dependent_MTases_sf"/>
</dbReference>
<dbReference type="SUPFAM" id="SSF53335">
    <property type="entry name" value="S-adenosyl-L-methionine-dependent methyltransferases"/>
    <property type="match status" value="1"/>
</dbReference>
<name>A0ABP8U0M8_9ACTN</name>
<evidence type="ECO:0000313" key="8">
    <source>
        <dbReference type="Proteomes" id="UP001500212"/>
    </source>
</evidence>
<comment type="catalytic activity">
    <reaction evidence="5">
        <text>a 2'-deoxyadenosine in DNA + S-adenosyl-L-methionine = an N(6)-methyl-2'-deoxyadenosine in DNA + S-adenosyl-L-homocysteine + H(+)</text>
        <dbReference type="Rhea" id="RHEA:15197"/>
        <dbReference type="Rhea" id="RHEA-COMP:12418"/>
        <dbReference type="Rhea" id="RHEA-COMP:12419"/>
        <dbReference type="ChEBI" id="CHEBI:15378"/>
        <dbReference type="ChEBI" id="CHEBI:57856"/>
        <dbReference type="ChEBI" id="CHEBI:59789"/>
        <dbReference type="ChEBI" id="CHEBI:90615"/>
        <dbReference type="ChEBI" id="CHEBI:90616"/>
        <dbReference type="EC" id="2.1.1.72"/>
    </reaction>
</comment>
<evidence type="ECO:0000256" key="3">
    <source>
        <dbReference type="ARBA" id="ARBA00022679"/>
    </source>
</evidence>
<feature type="domain" description="Type II methyltransferase M.TaqI-like" evidence="6">
    <location>
        <begin position="557"/>
        <end position="812"/>
    </location>
</feature>
<dbReference type="InterPro" id="IPR050953">
    <property type="entry name" value="N4_N6_ade-DNA_methylase"/>
</dbReference>
<dbReference type="GO" id="GO:0008168">
    <property type="term" value="F:methyltransferase activity"/>
    <property type="evidence" value="ECO:0007669"/>
    <property type="project" value="UniProtKB-KW"/>
</dbReference>
<organism evidence="7 8">
    <name type="scientific">Actinoallomurus liliacearum</name>
    <dbReference type="NCBI Taxonomy" id="1080073"/>
    <lineage>
        <taxon>Bacteria</taxon>
        <taxon>Bacillati</taxon>
        <taxon>Actinomycetota</taxon>
        <taxon>Actinomycetes</taxon>
        <taxon>Streptosporangiales</taxon>
        <taxon>Thermomonosporaceae</taxon>
        <taxon>Actinoallomurus</taxon>
    </lineage>
</organism>
<dbReference type="GO" id="GO:0032259">
    <property type="term" value="P:methylation"/>
    <property type="evidence" value="ECO:0007669"/>
    <property type="project" value="UniProtKB-KW"/>
</dbReference>
<proteinExistence type="predicted"/>
<keyword evidence="2 7" id="KW-0489">Methyltransferase</keyword>
<gene>
    <name evidence="7" type="ORF">GCM10023195_87730</name>
</gene>
<dbReference type="InterPro" id="IPR011639">
    <property type="entry name" value="MethylTrfase_TaqI-like_dom"/>
</dbReference>
<dbReference type="PANTHER" id="PTHR33841">
    <property type="entry name" value="DNA METHYLTRANSFERASE YEEA-RELATED"/>
    <property type="match status" value="1"/>
</dbReference>
<dbReference type="EMBL" id="BAABHJ010000041">
    <property type="protein sequence ID" value="GAA4619407.1"/>
    <property type="molecule type" value="Genomic_DNA"/>
</dbReference>
<dbReference type="Gene3D" id="3.40.50.150">
    <property type="entry name" value="Vaccinia Virus protein VP39"/>
    <property type="match status" value="2"/>
</dbReference>
<accession>A0ABP8U0M8</accession>
<evidence type="ECO:0000313" key="7">
    <source>
        <dbReference type="EMBL" id="GAA4619407.1"/>
    </source>
</evidence>
<keyword evidence="4" id="KW-0949">S-adenosyl-L-methionine</keyword>
<sequence>MSRTSTLPVGVASVGGLLPEETLRRLSTGNSLSGTAPAAYHLGKDETVVDAAERAWTYLRGRYASFKDQLAKLPEDDPAIGVTREYWLGRLFQELGFGRLLHTPAGGLTSDDGEKQFAISHQWQHVPIHQLGWGVALDLRTKGVPGAADSAPQSLVQEYLNRSDAALWGIVTNGRLLRVLRDSSALAGSAYVEFDLEAIFEGEAFDAFVLLYRVTHVSRFETQGEDAGPASCWLEKWRQEAIDSGLRVLDQLRLSVKAAIEALGTGFIQHPDNDVLRKALADRDNTEVTPETLHRALLRVVYRLLFLFVIEDRGVLFALDTPVAAQDRYMAFFATARLRRLAARRHGGPHSDEWQALSLVLDGLGRKDGLPELGVPALGGIFKLTDADRPLFGCALANEHLFTAVRSLSRVRDLKAKRIRPVDFRHLGAEELGSVYEWLLEYVPKHDAAQRTFTLLELSGNDRKKTGSYYTPTSLVDCLLDTTLDPVIDDALKSARTKEEQEKALLALTICDPACGSGHFLVAAARRIAKRLAFVRTGDPEPGIEDVRHALREVVSQCIYGVDLNPMAIELAKVSLWLEAVEPGKPLGFLDAHLKVGNALLGTTPKLLAGGLPDDAFKPIEGDDKKWAAALKKRNKAEREAWGKRASQLQGKLFDDFGLRSGNADLVEAAIGITRAGDGTWADIEAQEEGFQALQESAAYVDKKRVADAWCAAFVWWKVEDKGYVGTRRHAPAITMDNLLDIKRGAIAPEIGAELEKLTEQYRFFHWHLEFPEVFGVPKDEEAPGVDERTGWTGGFDCVLGNPPWDKVDFEDKKYFSVVDPSIAAIAGTARRTRITEWIEEHPEEGARYVAARRTVKATFHFASQSGVFPLCAKGLTVKGVNSLQTDQLFAESFASITGPVGRFGCIVPTAIATGAGAQHLFQDFTRRGAIKALYDFENRKPLFTAVHSSYKFCILSSVGRALREPMAKLAFFLYDTTDLDDARRVFELSPDEIALINPNTGTLPIFRSRHDADLTASIYRRIPVLWNDMAPDGNPWGIAFKRLFDMTDDSHLFQKRGELEAAGWELKGNVFVRGRERMLPLYEGKMVHHFDHRWNSYAGTGEDDLRPLTLAEKRNPSATADPRYWIAESDIPSKGKSGDSVLLPGVAARLADMEWERGWLCGWRDVCRATDERTAIPAFIPRAAVGHKFPLMLSDQAPTLIAVLIAVQSSLLFDYVSRQKIGSTSMGLFIWKQLPVPTPGSLAAHVTFLIPRVLELVYTTYDMAPLARDLGDAGRAPYQWDEDRRAVIRSELDAYFFHLYGIALGDVDYIMETFQTENGGLKHNDIAKYGTYRTKDLVLDVYQRMEAGGASLSTPLVDGENFVSVLDPPPGHGPRHPA</sequence>
<comment type="caution">
    <text evidence="7">The sequence shown here is derived from an EMBL/GenBank/DDBJ whole genome shotgun (WGS) entry which is preliminary data.</text>
</comment>
<keyword evidence="8" id="KW-1185">Reference proteome</keyword>
<dbReference type="Proteomes" id="UP001500212">
    <property type="component" value="Unassembled WGS sequence"/>
</dbReference>
<dbReference type="EC" id="2.1.1.72" evidence="1"/>
<keyword evidence="3" id="KW-0808">Transferase</keyword>
<evidence type="ECO:0000256" key="5">
    <source>
        <dbReference type="ARBA" id="ARBA00047942"/>
    </source>
</evidence>
<dbReference type="RefSeq" id="WP_345367576.1">
    <property type="nucleotide sequence ID" value="NZ_BAABHJ010000041.1"/>
</dbReference>
<evidence type="ECO:0000256" key="4">
    <source>
        <dbReference type="ARBA" id="ARBA00022691"/>
    </source>
</evidence>
<evidence type="ECO:0000256" key="1">
    <source>
        <dbReference type="ARBA" id="ARBA00011900"/>
    </source>
</evidence>
<evidence type="ECO:0000259" key="6">
    <source>
        <dbReference type="Pfam" id="PF07669"/>
    </source>
</evidence>
<protein>
    <recommendedName>
        <fullName evidence="1">site-specific DNA-methyltransferase (adenine-specific)</fullName>
        <ecNumber evidence="1">2.1.1.72</ecNumber>
    </recommendedName>
</protein>
<dbReference type="PANTHER" id="PTHR33841:SF1">
    <property type="entry name" value="DNA METHYLTRANSFERASE A"/>
    <property type="match status" value="1"/>
</dbReference>
<dbReference type="Pfam" id="PF07669">
    <property type="entry name" value="Eco57I"/>
    <property type="match status" value="1"/>
</dbReference>